<dbReference type="Proteomes" id="UP000663852">
    <property type="component" value="Unassembled WGS sequence"/>
</dbReference>
<dbReference type="AlphaFoldDB" id="A0A814PPY2"/>
<gene>
    <name evidence="1" type="ORF">EDS130_LOCUS20401</name>
</gene>
<protein>
    <submittedName>
        <fullName evidence="1">Uncharacterized protein</fullName>
    </submittedName>
</protein>
<accession>A0A814PPY2</accession>
<name>A0A814PPY2_ADIRI</name>
<sequence length="250" mass="29229">METFQVTTAAVDGCSVHNSKYRSKFNHAVNIIRRSTKFNKHVFHELPKRCCSCDRSQCIDTLRNKYDVHIHIIDRSSSKVLIKKSINVRNKDGIEETVSADKFRVLIRRKSKLTTDIIPFDEIEQEISEKLEEASKFRFIQKEFTFDEKGQFQLVCLPFELTLSSEEICRTVRRSIMKKGENLRSLEDQYNIRLHIIKNEKLNSKYFEKIVKQQNGNASGNFYLFITQTSRFFEAQFIGEVIVLIALSTV</sequence>
<evidence type="ECO:0000313" key="1">
    <source>
        <dbReference type="EMBL" id="CAF1108961.1"/>
    </source>
</evidence>
<proteinExistence type="predicted"/>
<organism evidence="1 2">
    <name type="scientific">Adineta ricciae</name>
    <name type="common">Rotifer</name>
    <dbReference type="NCBI Taxonomy" id="249248"/>
    <lineage>
        <taxon>Eukaryota</taxon>
        <taxon>Metazoa</taxon>
        <taxon>Spiralia</taxon>
        <taxon>Gnathifera</taxon>
        <taxon>Rotifera</taxon>
        <taxon>Eurotatoria</taxon>
        <taxon>Bdelloidea</taxon>
        <taxon>Adinetida</taxon>
        <taxon>Adinetidae</taxon>
        <taxon>Adineta</taxon>
    </lineage>
</organism>
<comment type="caution">
    <text evidence="1">The sequence shown here is derived from an EMBL/GenBank/DDBJ whole genome shotgun (WGS) entry which is preliminary data.</text>
</comment>
<reference evidence="1" key="1">
    <citation type="submission" date="2021-02" db="EMBL/GenBank/DDBJ databases">
        <authorList>
            <person name="Nowell W R."/>
        </authorList>
    </citation>
    <scope>NUCLEOTIDE SEQUENCE</scope>
</reference>
<dbReference type="EMBL" id="CAJNOJ010000100">
    <property type="protein sequence ID" value="CAF1108961.1"/>
    <property type="molecule type" value="Genomic_DNA"/>
</dbReference>
<evidence type="ECO:0000313" key="2">
    <source>
        <dbReference type="Proteomes" id="UP000663852"/>
    </source>
</evidence>